<dbReference type="Proteomes" id="UP000464495">
    <property type="component" value="Chromosome"/>
</dbReference>
<feature type="signal peptide" evidence="3">
    <location>
        <begin position="1"/>
        <end position="24"/>
    </location>
</feature>
<dbReference type="PROSITE" id="PS51257">
    <property type="entry name" value="PROKAR_LIPOPROTEIN"/>
    <property type="match status" value="1"/>
</dbReference>
<gene>
    <name evidence="5" type="primary">bamE</name>
    <name evidence="5" type="ORF">GO499_03250</name>
</gene>
<feature type="domain" description="Outer membrane protein assembly factor BamE" evidence="4">
    <location>
        <begin position="31"/>
        <end position="106"/>
    </location>
</feature>
<evidence type="ECO:0000256" key="3">
    <source>
        <dbReference type="SAM" id="SignalP"/>
    </source>
</evidence>
<organism evidence="5 6">
    <name type="scientific">Algicella marina</name>
    <dbReference type="NCBI Taxonomy" id="2683284"/>
    <lineage>
        <taxon>Bacteria</taxon>
        <taxon>Pseudomonadati</taxon>
        <taxon>Pseudomonadota</taxon>
        <taxon>Alphaproteobacteria</taxon>
        <taxon>Rhodobacterales</taxon>
        <taxon>Paracoccaceae</taxon>
        <taxon>Algicella</taxon>
    </lineage>
</organism>
<proteinExistence type="predicted"/>
<feature type="chain" id="PRO_5026661519" evidence="3">
    <location>
        <begin position="25"/>
        <end position="152"/>
    </location>
</feature>
<dbReference type="EMBL" id="CP046620">
    <property type="protein sequence ID" value="QHQ34275.1"/>
    <property type="molecule type" value="Genomic_DNA"/>
</dbReference>
<keyword evidence="6" id="KW-1185">Reference proteome</keyword>
<name>A0A6P1SXJ8_9RHOB</name>
<keyword evidence="2" id="KW-0472">Membrane</keyword>
<dbReference type="GO" id="GO:0019867">
    <property type="term" value="C:outer membrane"/>
    <property type="evidence" value="ECO:0007669"/>
    <property type="project" value="InterPro"/>
</dbReference>
<dbReference type="Pfam" id="PF04355">
    <property type="entry name" value="BamE"/>
    <property type="match status" value="1"/>
</dbReference>
<dbReference type="InterPro" id="IPR007450">
    <property type="entry name" value="BamE_dom"/>
</dbReference>
<dbReference type="KEGG" id="amaq:GO499_03250"/>
<evidence type="ECO:0000259" key="4">
    <source>
        <dbReference type="Pfam" id="PF04355"/>
    </source>
</evidence>
<dbReference type="InterPro" id="IPR037873">
    <property type="entry name" value="BamE-like"/>
</dbReference>
<evidence type="ECO:0000313" key="5">
    <source>
        <dbReference type="EMBL" id="QHQ34275.1"/>
    </source>
</evidence>
<dbReference type="RefSeq" id="WP_161860846.1">
    <property type="nucleotide sequence ID" value="NZ_CP046620.1"/>
</dbReference>
<accession>A0A6P1SXJ8</accession>
<reference evidence="5 6" key="1">
    <citation type="submission" date="2019-12" db="EMBL/GenBank/DDBJ databases">
        <title>Complete genome sequence of Algicella marina strain 9Alg 56(T) isolated from the red alga Tichocarpus crinitus.</title>
        <authorList>
            <person name="Kim S.-G."/>
            <person name="Nedashkovskaya O.I."/>
        </authorList>
    </citation>
    <scope>NUCLEOTIDE SEQUENCE [LARGE SCALE GENOMIC DNA]</scope>
    <source>
        <strain evidence="5 6">9Alg 56</strain>
    </source>
</reference>
<protein>
    <submittedName>
        <fullName evidence="5">Outer membrane protein assembly factor BamE</fullName>
    </submittedName>
</protein>
<evidence type="ECO:0000256" key="2">
    <source>
        <dbReference type="ARBA" id="ARBA00023136"/>
    </source>
</evidence>
<dbReference type="AlphaFoldDB" id="A0A6P1SXJ8"/>
<sequence>MKSVRARMVNGGFALAGLALSACAPQVSVHGYTPSDDELQMIEPGVDSLETVQERIGRPANSGLLRGNTWYYIQSRMEQLTYNPPRETDREIVRIVFTDEGLVESIDRFGLEDGRVIDLNTRVTVTDTGQLGVFQQIFGNILNFNAEQLFGD</sequence>
<evidence type="ECO:0000256" key="1">
    <source>
        <dbReference type="ARBA" id="ARBA00022729"/>
    </source>
</evidence>
<dbReference type="Gene3D" id="3.30.1450.10">
    <property type="match status" value="1"/>
</dbReference>
<keyword evidence="1 3" id="KW-0732">Signal</keyword>
<evidence type="ECO:0000313" key="6">
    <source>
        <dbReference type="Proteomes" id="UP000464495"/>
    </source>
</evidence>